<feature type="region of interest" description="Disordered" evidence="8">
    <location>
        <begin position="68"/>
        <end position="105"/>
    </location>
</feature>
<dbReference type="AlphaFoldDB" id="A0A3M0KV29"/>
<comment type="catalytic activity">
    <reaction evidence="6">
        <text>L-methionyl-[protein] + [thioredoxin]-disulfide + H2O = L-methionyl-(S)-S-oxide-[protein] + [thioredoxin]-dithiol</text>
        <dbReference type="Rhea" id="RHEA:14217"/>
        <dbReference type="Rhea" id="RHEA-COMP:10698"/>
        <dbReference type="Rhea" id="RHEA-COMP:10700"/>
        <dbReference type="Rhea" id="RHEA-COMP:12313"/>
        <dbReference type="Rhea" id="RHEA-COMP:12315"/>
        <dbReference type="ChEBI" id="CHEBI:15377"/>
        <dbReference type="ChEBI" id="CHEBI:16044"/>
        <dbReference type="ChEBI" id="CHEBI:29950"/>
        <dbReference type="ChEBI" id="CHEBI:44120"/>
        <dbReference type="ChEBI" id="CHEBI:50058"/>
        <dbReference type="EC" id="1.8.4.11"/>
    </reaction>
</comment>
<dbReference type="Pfam" id="PF01625">
    <property type="entry name" value="PMSR"/>
    <property type="match status" value="1"/>
</dbReference>
<evidence type="ECO:0000256" key="3">
    <source>
        <dbReference type="ARBA" id="ARBA00023002"/>
    </source>
</evidence>
<feature type="domain" description="Peptide methionine sulphoxide reductase MsrA" evidence="9">
    <location>
        <begin position="2"/>
        <end position="36"/>
    </location>
</feature>
<dbReference type="InterPro" id="IPR036509">
    <property type="entry name" value="Met_Sox_Rdtase_MsrA_sf"/>
</dbReference>
<dbReference type="GO" id="GO:0008113">
    <property type="term" value="F:peptide-methionine (S)-S-oxide reductase activity"/>
    <property type="evidence" value="ECO:0007669"/>
    <property type="project" value="UniProtKB-EC"/>
</dbReference>
<dbReference type="GO" id="GO:0034599">
    <property type="term" value="P:cellular response to oxidative stress"/>
    <property type="evidence" value="ECO:0007669"/>
    <property type="project" value="TreeGrafter"/>
</dbReference>
<dbReference type="OrthoDB" id="77405at2759"/>
<evidence type="ECO:0000259" key="9">
    <source>
        <dbReference type="Pfam" id="PF01625"/>
    </source>
</evidence>
<dbReference type="GO" id="GO:0005737">
    <property type="term" value="C:cytoplasm"/>
    <property type="evidence" value="ECO:0007669"/>
    <property type="project" value="TreeGrafter"/>
</dbReference>
<evidence type="ECO:0000313" key="10">
    <source>
        <dbReference type="EMBL" id="RMC17058.1"/>
    </source>
</evidence>
<keyword evidence="11" id="KW-1185">Reference proteome</keyword>
<dbReference type="EC" id="1.8.4.11" evidence="2"/>
<dbReference type="InterPro" id="IPR002569">
    <property type="entry name" value="Met_Sox_Rdtase_MsrA_dom"/>
</dbReference>
<dbReference type="Proteomes" id="UP000269221">
    <property type="component" value="Unassembled WGS sequence"/>
</dbReference>
<evidence type="ECO:0000256" key="6">
    <source>
        <dbReference type="ARBA" id="ARBA00047806"/>
    </source>
</evidence>
<dbReference type="EMBL" id="QRBI01000099">
    <property type="protein sequence ID" value="RMC17058.1"/>
    <property type="molecule type" value="Genomic_DNA"/>
</dbReference>
<comment type="caution">
    <text evidence="10">The sequence shown here is derived from an EMBL/GenBank/DDBJ whole genome shotgun (WGS) entry which is preliminary data.</text>
</comment>
<dbReference type="PANTHER" id="PTHR42799:SF2">
    <property type="entry name" value="MITOCHONDRIAL PEPTIDE METHIONINE SULFOXIDE REDUCTASE"/>
    <property type="match status" value="1"/>
</dbReference>
<comment type="similarity">
    <text evidence="1">Belongs to the MsrA Met sulfoxide reductase family.</text>
</comment>
<protein>
    <recommendedName>
        <fullName evidence="2">peptide-methionine (S)-S-oxide reductase</fullName>
        <ecNumber evidence="2">1.8.4.11</ecNumber>
    </recommendedName>
    <alternativeName>
        <fullName evidence="5">Peptide-methionine (S)-S-oxide reductase</fullName>
    </alternativeName>
    <alternativeName>
        <fullName evidence="4">Protein-methionine-S-oxide reductase</fullName>
    </alternativeName>
</protein>
<evidence type="ECO:0000313" key="11">
    <source>
        <dbReference type="Proteomes" id="UP000269221"/>
    </source>
</evidence>
<reference evidence="10 11" key="1">
    <citation type="submission" date="2018-07" db="EMBL/GenBank/DDBJ databases">
        <title>A high quality draft genome assembly of the barn swallow (H. rustica rustica).</title>
        <authorList>
            <person name="Formenti G."/>
            <person name="Chiara M."/>
            <person name="Poveda L."/>
            <person name="Francoijs K.-J."/>
            <person name="Bonisoli-Alquati A."/>
            <person name="Canova L."/>
            <person name="Gianfranceschi L."/>
            <person name="Horner D.S."/>
            <person name="Saino N."/>
        </authorList>
    </citation>
    <scope>NUCLEOTIDE SEQUENCE [LARGE SCALE GENOMIC DNA]</scope>
    <source>
        <strain evidence="10">Chelidonia</strain>
        <tissue evidence="10">Blood</tissue>
    </source>
</reference>
<proteinExistence type="inferred from homology"/>
<dbReference type="PANTHER" id="PTHR42799">
    <property type="entry name" value="MITOCHONDRIAL PEPTIDE METHIONINE SULFOXIDE REDUCTASE"/>
    <property type="match status" value="1"/>
</dbReference>
<evidence type="ECO:0000256" key="7">
    <source>
        <dbReference type="ARBA" id="ARBA00048782"/>
    </source>
</evidence>
<name>A0A3M0KV29_HIRRU</name>
<evidence type="ECO:0000256" key="8">
    <source>
        <dbReference type="SAM" id="MobiDB-lite"/>
    </source>
</evidence>
<dbReference type="STRING" id="333673.A0A3M0KV29"/>
<evidence type="ECO:0000256" key="4">
    <source>
        <dbReference type="ARBA" id="ARBA00030273"/>
    </source>
</evidence>
<dbReference type="InterPro" id="IPR050162">
    <property type="entry name" value="MsrA_MetSO_reductase"/>
</dbReference>
<dbReference type="SUPFAM" id="SSF55068">
    <property type="entry name" value="Peptide methionine sulfoxide reductase"/>
    <property type="match status" value="1"/>
</dbReference>
<sequence>MRQGNDVGTQYRSAIYTFSQEQMEAALRSKEEYQKMDVIMPAEKIDGIFGKNQMSLVVGDSQLPKQTRTIGWGFEHPGPVEGAPAHGRGVGPDELSKSIPTQTIL</sequence>
<evidence type="ECO:0000256" key="2">
    <source>
        <dbReference type="ARBA" id="ARBA00012502"/>
    </source>
</evidence>
<keyword evidence="3" id="KW-0560">Oxidoreductase</keyword>
<dbReference type="Gene3D" id="3.30.1060.10">
    <property type="entry name" value="Peptide methionine sulphoxide reductase MsrA"/>
    <property type="match status" value="1"/>
</dbReference>
<gene>
    <name evidence="10" type="ORF">DUI87_05631</name>
</gene>
<evidence type="ECO:0000256" key="1">
    <source>
        <dbReference type="ARBA" id="ARBA00005591"/>
    </source>
</evidence>
<accession>A0A3M0KV29</accession>
<comment type="catalytic activity">
    <reaction evidence="7">
        <text>[thioredoxin]-disulfide + L-methionine + H2O = L-methionine (S)-S-oxide + [thioredoxin]-dithiol</text>
        <dbReference type="Rhea" id="RHEA:19993"/>
        <dbReference type="Rhea" id="RHEA-COMP:10698"/>
        <dbReference type="Rhea" id="RHEA-COMP:10700"/>
        <dbReference type="ChEBI" id="CHEBI:15377"/>
        <dbReference type="ChEBI" id="CHEBI:29950"/>
        <dbReference type="ChEBI" id="CHEBI:50058"/>
        <dbReference type="ChEBI" id="CHEBI:57844"/>
        <dbReference type="ChEBI" id="CHEBI:58772"/>
        <dbReference type="EC" id="1.8.4.11"/>
    </reaction>
</comment>
<evidence type="ECO:0000256" key="5">
    <source>
        <dbReference type="ARBA" id="ARBA00030643"/>
    </source>
</evidence>
<organism evidence="10 11">
    <name type="scientific">Hirundo rustica rustica</name>
    <dbReference type="NCBI Taxonomy" id="333673"/>
    <lineage>
        <taxon>Eukaryota</taxon>
        <taxon>Metazoa</taxon>
        <taxon>Chordata</taxon>
        <taxon>Craniata</taxon>
        <taxon>Vertebrata</taxon>
        <taxon>Euteleostomi</taxon>
        <taxon>Archelosauria</taxon>
        <taxon>Archosauria</taxon>
        <taxon>Dinosauria</taxon>
        <taxon>Saurischia</taxon>
        <taxon>Theropoda</taxon>
        <taxon>Coelurosauria</taxon>
        <taxon>Aves</taxon>
        <taxon>Neognathae</taxon>
        <taxon>Neoaves</taxon>
        <taxon>Telluraves</taxon>
        <taxon>Australaves</taxon>
        <taxon>Passeriformes</taxon>
        <taxon>Sylvioidea</taxon>
        <taxon>Hirundinidae</taxon>
        <taxon>Hirundo</taxon>
    </lineage>
</organism>